<sequence>MLRQDAADAVRAPAGSGRRRVSGCGRKPSRDPDREGEVDTLPVGLGVAQPDLFADDQPAVDARFATAHRIALDETSWVEHVPGWTRPALG</sequence>
<proteinExistence type="predicted"/>
<keyword evidence="3" id="KW-1185">Reference proteome</keyword>
<feature type="compositionally biased region" description="Basic and acidic residues" evidence="1">
    <location>
        <begin position="28"/>
        <end position="37"/>
    </location>
</feature>
<reference evidence="2 3" key="1">
    <citation type="journal article" date="2019" name="Int. J. Syst. Evol. Microbiol.">
        <title>The Global Catalogue of Microorganisms (GCM) 10K type strain sequencing project: providing services to taxonomists for standard genome sequencing and annotation.</title>
        <authorList>
            <consortium name="The Broad Institute Genomics Platform"/>
            <consortium name="The Broad Institute Genome Sequencing Center for Infectious Disease"/>
            <person name="Wu L."/>
            <person name="Ma J."/>
        </authorList>
    </citation>
    <scope>NUCLEOTIDE SEQUENCE [LARGE SCALE GENOMIC DNA]</scope>
    <source>
        <strain evidence="2 3">JCM 16013</strain>
    </source>
</reference>
<gene>
    <name evidence="2" type="ORF">GCM10009838_15940</name>
</gene>
<name>A0ABN2QYF4_9ACTN</name>
<comment type="caution">
    <text evidence="2">The sequence shown here is derived from an EMBL/GenBank/DDBJ whole genome shotgun (WGS) entry which is preliminary data.</text>
</comment>
<dbReference type="EMBL" id="BAAAQM010000006">
    <property type="protein sequence ID" value="GAA1960315.1"/>
    <property type="molecule type" value="Genomic_DNA"/>
</dbReference>
<evidence type="ECO:0000256" key="1">
    <source>
        <dbReference type="SAM" id="MobiDB-lite"/>
    </source>
</evidence>
<evidence type="ECO:0000313" key="3">
    <source>
        <dbReference type="Proteomes" id="UP001499854"/>
    </source>
</evidence>
<accession>A0ABN2QYF4</accession>
<feature type="region of interest" description="Disordered" evidence="1">
    <location>
        <begin position="1"/>
        <end position="40"/>
    </location>
</feature>
<evidence type="ECO:0000313" key="2">
    <source>
        <dbReference type="EMBL" id="GAA1960315.1"/>
    </source>
</evidence>
<organism evidence="2 3">
    <name type="scientific">Catenulispora subtropica</name>
    <dbReference type="NCBI Taxonomy" id="450798"/>
    <lineage>
        <taxon>Bacteria</taxon>
        <taxon>Bacillati</taxon>
        <taxon>Actinomycetota</taxon>
        <taxon>Actinomycetes</taxon>
        <taxon>Catenulisporales</taxon>
        <taxon>Catenulisporaceae</taxon>
        <taxon>Catenulispora</taxon>
    </lineage>
</organism>
<protein>
    <submittedName>
        <fullName evidence="2">Uncharacterized protein</fullName>
    </submittedName>
</protein>
<dbReference type="Proteomes" id="UP001499854">
    <property type="component" value="Unassembled WGS sequence"/>
</dbReference>